<dbReference type="InterPro" id="IPR018392">
    <property type="entry name" value="LysM"/>
</dbReference>
<dbReference type="PANTHER" id="PTHR21666:SF270">
    <property type="entry name" value="MUREIN HYDROLASE ACTIVATOR ENVC"/>
    <property type="match status" value="1"/>
</dbReference>
<keyword evidence="1" id="KW-0732">Signal</keyword>
<dbReference type="SUPFAM" id="SSF51261">
    <property type="entry name" value="Duplicated hybrid motif"/>
    <property type="match status" value="1"/>
</dbReference>
<dbReference type="PROSITE" id="PS51109">
    <property type="entry name" value="G5"/>
    <property type="match status" value="1"/>
</dbReference>
<dbReference type="CDD" id="cd00118">
    <property type="entry name" value="LysM"/>
    <property type="match status" value="1"/>
</dbReference>
<dbReference type="PROSITE" id="PS51782">
    <property type="entry name" value="LYSM"/>
    <property type="match status" value="1"/>
</dbReference>
<dbReference type="SMART" id="SM01208">
    <property type="entry name" value="G5"/>
    <property type="match status" value="1"/>
</dbReference>
<dbReference type="InterPro" id="IPR016047">
    <property type="entry name" value="M23ase_b-sheet_dom"/>
</dbReference>
<dbReference type="Gene3D" id="2.20.230.10">
    <property type="entry name" value="Resuscitation-promoting factor rpfb"/>
    <property type="match status" value="1"/>
</dbReference>
<reference evidence="5" key="1">
    <citation type="submission" date="2016-11" db="EMBL/GenBank/DDBJ databases">
        <authorList>
            <person name="Varghese N."/>
            <person name="Submissions S."/>
        </authorList>
    </citation>
    <scope>NUCLEOTIDE SEQUENCE [LARGE SCALE GENOMIC DNA]</scope>
    <source>
        <strain evidence="5">DSM 10349</strain>
    </source>
</reference>
<organism evidence="4 5">
    <name type="scientific">Desulforamulus aeronauticus DSM 10349</name>
    <dbReference type="NCBI Taxonomy" id="1121421"/>
    <lineage>
        <taxon>Bacteria</taxon>
        <taxon>Bacillati</taxon>
        <taxon>Bacillota</taxon>
        <taxon>Clostridia</taxon>
        <taxon>Eubacteriales</taxon>
        <taxon>Peptococcaceae</taxon>
        <taxon>Desulforamulus</taxon>
    </lineage>
</organism>
<evidence type="ECO:0000256" key="1">
    <source>
        <dbReference type="ARBA" id="ARBA00022729"/>
    </source>
</evidence>
<dbReference type="InterPro" id="IPR050570">
    <property type="entry name" value="Cell_wall_metabolism_enzyme"/>
</dbReference>
<name>A0A1M6TBX3_9FIRM</name>
<dbReference type="Pfam" id="PF01476">
    <property type="entry name" value="LysM"/>
    <property type="match status" value="1"/>
</dbReference>
<keyword evidence="5" id="KW-1185">Reference proteome</keyword>
<evidence type="ECO:0000259" key="2">
    <source>
        <dbReference type="PROSITE" id="PS51109"/>
    </source>
</evidence>
<evidence type="ECO:0000259" key="3">
    <source>
        <dbReference type="PROSITE" id="PS51782"/>
    </source>
</evidence>
<dbReference type="PANTHER" id="PTHR21666">
    <property type="entry name" value="PEPTIDASE-RELATED"/>
    <property type="match status" value="1"/>
</dbReference>
<dbReference type="SMART" id="SM00257">
    <property type="entry name" value="LysM"/>
    <property type="match status" value="1"/>
</dbReference>
<dbReference type="GO" id="GO:0004222">
    <property type="term" value="F:metalloendopeptidase activity"/>
    <property type="evidence" value="ECO:0007669"/>
    <property type="project" value="TreeGrafter"/>
</dbReference>
<evidence type="ECO:0000313" key="4">
    <source>
        <dbReference type="EMBL" id="SHK54374.1"/>
    </source>
</evidence>
<dbReference type="InterPro" id="IPR036779">
    <property type="entry name" value="LysM_dom_sf"/>
</dbReference>
<dbReference type="Pfam" id="PF07501">
    <property type="entry name" value="G5"/>
    <property type="match status" value="1"/>
</dbReference>
<protein>
    <submittedName>
        <fullName evidence="4">Murein DD-endopeptidase MepM and murein hydrolase activator NlpD, contain LysM domain</fullName>
    </submittedName>
</protein>
<sequence>MQVQDQLSTFKDWLQKQPKVFKQGMAGFLAVVLLCGIVSMVKTSAACAVELDGKVVAVVKNKEMAQSVVNELMKEQQKNAITVKPEQTITYKTSRSHNEVVSKEQLQKLLADRLTFEATAAGIKVRGGLKLAVKDKATAEKVLEKLKQSYSMGSDYKVSFKEPVQIEEVSLASNKILSEETAIKRLKGESDVPRYYTVKEGDTLWDIANFFKVSPEELQEANPGFTPETMQIDQKIKMVGALEPVVNVVATAETTVKEETVLPQQVKKNPKLPFGQSKVIQVGERGLKEVTYQIIAVNGMETERKVLNAKVLKEAKAQIVERSAQTMVASRGVRPGGAVLSPFGTRNGRMHTGVDLARAYGSVVGSYNSGKVVRAGWYGAYGNCVDVNHGNGVVTRYAHLSSIGVSVGQTVEKGQAIGKVGSTGRSTGPHLHFEVIVNGTPRNPLNYI</sequence>
<dbReference type="RefSeq" id="WP_072914302.1">
    <property type="nucleotide sequence ID" value="NZ_FRAR01000016.1"/>
</dbReference>
<keyword evidence="4" id="KW-0378">Hydrolase</keyword>
<dbReference type="SUPFAM" id="SSF54106">
    <property type="entry name" value="LysM domain"/>
    <property type="match status" value="1"/>
</dbReference>
<dbReference type="Gene3D" id="3.10.350.10">
    <property type="entry name" value="LysM domain"/>
    <property type="match status" value="1"/>
</dbReference>
<dbReference type="Proteomes" id="UP000183997">
    <property type="component" value="Unassembled WGS sequence"/>
</dbReference>
<dbReference type="OrthoDB" id="9814460at2"/>
<gene>
    <name evidence="4" type="ORF">SAMN02745123_02246</name>
</gene>
<feature type="domain" description="G5" evidence="2">
    <location>
        <begin position="246"/>
        <end position="326"/>
    </location>
</feature>
<dbReference type="AlphaFoldDB" id="A0A1M6TBX3"/>
<dbReference type="CDD" id="cd12797">
    <property type="entry name" value="M23_peptidase"/>
    <property type="match status" value="1"/>
</dbReference>
<dbReference type="Pfam" id="PF01551">
    <property type="entry name" value="Peptidase_M23"/>
    <property type="match status" value="1"/>
</dbReference>
<dbReference type="Gene3D" id="2.70.70.10">
    <property type="entry name" value="Glucose Permease (Domain IIA)"/>
    <property type="match status" value="1"/>
</dbReference>
<dbReference type="InterPro" id="IPR011055">
    <property type="entry name" value="Dup_hybrid_motif"/>
</dbReference>
<dbReference type="STRING" id="1121421.SAMN02745123_02246"/>
<evidence type="ECO:0000313" key="5">
    <source>
        <dbReference type="Proteomes" id="UP000183997"/>
    </source>
</evidence>
<dbReference type="InterPro" id="IPR011098">
    <property type="entry name" value="G5_dom"/>
</dbReference>
<feature type="domain" description="LysM" evidence="3">
    <location>
        <begin position="194"/>
        <end position="238"/>
    </location>
</feature>
<proteinExistence type="predicted"/>
<dbReference type="EMBL" id="FRAR01000016">
    <property type="protein sequence ID" value="SHK54374.1"/>
    <property type="molecule type" value="Genomic_DNA"/>
</dbReference>
<accession>A0A1M6TBX3</accession>